<accession>Q1D0Y4</accession>
<dbReference type="AlphaFoldDB" id="Q1D0Y4"/>
<dbReference type="eggNOG" id="COG4757">
    <property type="taxonomic scope" value="Bacteria"/>
</dbReference>
<name>Q1D0Y4_MYXXD</name>
<evidence type="ECO:0000256" key="1">
    <source>
        <dbReference type="SAM" id="MobiDB-lite"/>
    </source>
</evidence>
<evidence type="ECO:0000313" key="2">
    <source>
        <dbReference type="EMBL" id="ABF87928.1"/>
    </source>
</evidence>
<proteinExistence type="predicted"/>
<dbReference type="HOGENOM" id="CLU_2207188_0_0_7"/>
<feature type="region of interest" description="Disordered" evidence="1">
    <location>
        <begin position="1"/>
        <end position="28"/>
    </location>
</feature>
<sequence length="107" mass="11492">MTGSGGRGMPAHPEPHHGEPTSLRASDGFSLGASRFAATAPLVDASSSRARPARRGFETLTFDYRGIGRPSSSPTRAAAMRWGAYNMLDLNNVRPVDAPRRRRPEAS</sequence>
<organism evidence="2 3">
    <name type="scientific">Myxococcus xanthus (strain DK1622)</name>
    <dbReference type="NCBI Taxonomy" id="246197"/>
    <lineage>
        <taxon>Bacteria</taxon>
        <taxon>Pseudomonadati</taxon>
        <taxon>Myxococcota</taxon>
        <taxon>Myxococcia</taxon>
        <taxon>Myxococcales</taxon>
        <taxon>Cystobacterineae</taxon>
        <taxon>Myxococcaceae</taxon>
        <taxon>Myxococcus</taxon>
    </lineage>
</organism>
<dbReference type="EMBL" id="CP000113">
    <property type="protein sequence ID" value="ABF87928.1"/>
    <property type="molecule type" value="Genomic_DNA"/>
</dbReference>
<dbReference type="EnsemblBacteria" id="ABF87928">
    <property type="protein sequence ID" value="ABF87928"/>
    <property type="gene ID" value="MXAN_5550"/>
</dbReference>
<evidence type="ECO:0000313" key="3">
    <source>
        <dbReference type="Proteomes" id="UP000002402"/>
    </source>
</evidence>
<reference evidence="2 3" key="1">
    <citation type="journal article" date="2006" name="Proc. Natl. Acad. Sci. U.S.A.">
        <title>Evolution of sensory complexity recorded in a myxobacterial genome.</title>
        <authorList>
            <person name="Goldman B.S."/>
            <person name="Nierman W.C."/>
            <person name="Kaiser D."/>
            <person name="Slater S.C."/>
            <person name="Durkin A.S."/>
            <person name="Eisen J.A."/>
            <person name="Ronning C.M."/>
            <person name="Barbazuk W.B."/>
            <person name="Blanchard M."/>
            <person name="Field C."/>
            <person name="Halling C."/>
            <person name="Hinkle G."/>
            <person name="Iartchuk O."/>
            <person name="Kim H.S."/>
            <person name="Mackenzie C."/>
            <person name="Madupu R."/>
            <person name="Miller N."/>
            <person name="Shvartsbeyn A."/>
            <person name="Sullivan S.A."/>
            <person name="Vaudin M."/>
            <person name="Wiegand R."/>
            <person name="Kaplan H.B."/>
        </authorList>
    </citation>
    <scope>NUCLEOTIDE SEQUENCE [LARGE SCALE GENOMIC DNA]</scope>
    <source>
        <strain evidence="3">DK1622</strain>
    </source>
</reference>
<dbReference type="KEGG" id="mxa:MXAN_5550"/>
<keyword evidence="3" id="KW-1185">Reference proteome</keyword>
<dbReference type="Proteomes" id="UP000002402">
    <property type="component" value="Chromosome"/>
</dbReference>
<dbReference type="STRING" id="246197.MXAN_5550"/>
<protein>
    <submittedName>
        <fullName evidence="2">Uncharacterized protein</fullName>
    </submittedName>
</protein>
<gene>
    <name evidence="2" type="ordered locus">MXAN_5550</name>
</gene>